<dbReference type="Gene3D" id="2.160.20.10">
    <property type="entry name" value="Single-stranded right-handed beta-helix, Pectin lyase-like"/>
    <property type="match status" value="2"/>
</dbReference>
<dbReference type="PROSITE" id="PS51318">
    <property type="entry name" value="TAT"/>
    <property type="match status" value="1"/>
</dbReference>
<feature type="domain" description="Rhamnogalacturonase A/B/Epimerase-like pectate lyase" evidence="2">
    <location>
        <begin position="74"/>
        <end position="162"/>
    </location>
</feature>
<evidence type="ECO:0000313" key="3">
    <source>
        <dbReference type="EMBL" id="GAA3843736.1"/>
    </source>
</evidence>
<comment type="caution">
    <text evidence="3">The sequence shown here is derived from an EMBL/GenBank/DDBJ whole genome shotgun (WGS) entry which is preliminary data.</text>
</comment>
<dbReference type="RefSeq" id="WP_275778791.1">
    <property type="nucleotide sequence ID" value="NZ_BAABDE010000047.1"/>
</dbReference>
<feature type="signal peptide" evidence="1">
    <location>
        <begin position="1"/>
        <end position="29"/>
    </location>
</feature>
<proteinExistence type="predicted"/>
<evidence type="ECO:0000256" key="1">
    <source>
        <dbReference type="SAM" id="SignalP"/>
    </source>
</evidence>
<dbReference type="InterPro" id="IPR006311">
    <property type="entry name" value="TAT_signal"/>
</dbReference>
<reference evidence="4" key="1">
    <citation type="journal article" date="2019" name="Int. J. Syst. Evol. Microbiol.">
        <title>The Global Catalogue of Microorganisms (GCM) 10K type strain sequencing project: providing services to taxonomists for standard genome sequencing and annotation.</title>
        <authorList>
            <consortium name="The Broad Institute Genomics Platform"/>
            <consortium name="The Broad Institute Genome Sequencing Center for Infectious Disease"/>
            <person name="Wu L."/>
            <person name="Ma J."/>
        </authorList>
    </citation>
    <scope>NUCLEOTIDE SEQUENCE [LARGE SCALE GENOMIC DNA]</scope>
    <source>
        <strain evidence="4">JCM 17138</strain>
    </source>
</reference>
<organism evidence="3 4">
    <name type="scientific">Streptomyces coacervatus</name>
    <dbReference type="NCBI Taxonomy" id="647381"/>
    <lineage>
        <taxon>Bacteria</taxon>
        <taxon>Bacillati</taxon>
        <taxon>Actinomycetota</taxon>
        <taxon>Actinomycetes</taxon>
        <taxon>Kitasatosporales</taxon>
        <taxon>Streptomycetaceae</taxon>
        <taxon>Streptomyces</taxon>
    </lineage>
</organism>
<dbReference type="EMBL" id="BAABDE010000047">
    <property type="protein sequence ID" value="GAA3843736.1"/>
    <property type="molecule type" value="Genomic_DNA"/>
</dbReference>
<evidence type="ECO:0000259" key="2">
    <source>
        <dbReference type="Pfam" id="PF12708"/>
    </source>
</evidence>
<dbReference type="Proteomes" id="UP001501009">
    <property type="component" value="Unassembled WGS sequence"/>
</dbReference>
<keyword evidence="1" id="KW-0732">Signal</keyword>
<dbReference type="SUPFAM" id="SSF51126">
    <property type="entry name" value="Pectin lyase-like"/>
    <property type="match status" value="1"/>
</dbReference>
<protein>
    <recommendedName>
        <fullName evidence="2">Rhamnogalacturonase A/B/Epimerase-like pectate lyase domain-containing protein</fullName>
    </recommendedName>
</protein>
<feature type="chain" id="PRO_5046965348" description="Rhamnogalacturonase A/B/Epimerase-like pectate lyase domain-containing protein" evidence="1">
    <location>
        <begin position="30"/>
        <end position="549"/>
    </location>
</feature>
<gene>
    <name evidence="3" type="ORF">GCM10022403_089640</name>
</gene>
<keyword evidence="4" id="KW-1185">Reference proteome</keyword>
<dbReference type="InterPro" id="IPR011050">
    <property type="entry name" value="Pectin_lyase_fold/virulence"/>
</dbReference>
<name>A0ABP7JFF0_9ACTN</name>
<accession>A0ABP7JFF0</accession>
<evidence type="ECO:0000313" key="4">
    <source>
        <dbReference type="Proteomes" id="UP001501009"/>
    </source>
</evidence>
<dbReference type="InterPro" id="IPR012334">
    <property type="entry name" value="Pectin_lyas_fold"/>
</dbReference>
<dbReference type="InterPro" id="IPR024535">
    <property type="entry name" value="RHGA/B-epi-like_pectate_lyase"/>
</dbReference>
<sequence>MGNAHPTRRALLGGATAVALGAATGTARAATSEVPSLWREFTRTPFTHPQIPYVGRAGCLRGAARFPRRPAVADVRDHGAVGDGSTDCAPAINRAVAAAGRAGGGTATIPPGTFRIDDVIRIGYDNVVLRGAGSGRTTLYATKNLTELIGVYGSRYGGTKSAWSWAGGLVWLAPTARWDSLVAAIKAQAWPFEGWTGNKRDEWEPLTTVEPARQGDWTVKVADASHLHPGRLVLLRIADDPAHTLLQHMSGGGPGPAAYYWQDKTKLLSYVPYEWPVRIARVHGRTVTLERPLPLDLRPEWNPQLTTHVRELTGSAVEGLTLQAIPTPQSPHLLDKGYNGVVLQCAYDCWVDDVTVRDVDNGFGLVAASSCTLRRTRVGGRGEHHPYFCREGSHDNLIEDFTIEQRTVPAPDGTQLHGINVEGLSSHNVWSRGTMQMGTFDSHRGLPFANVRTDITVDNNGRHGGDANAGPLYGARFTHWNVRVTNGRAGLVKIDGLAPWSATVGVNEVTEFDQIDTPDFTGDLHSRLELYPTTDAIRPRNLYEAQRGL</sequence>
<dbReference type="Pfam" id="PF12708">
    <property type="entry name" value="Pect-lyase_RHGA_epim"/>
    <property type="match status" value="1"/>
</dbReference>